<evidence type="ECO:0000313" key="1">
    <source>
        <dbReference type="EMBL" id="MEA1080609.1"/>
    </source>
</evidence>
<keyword evidence="2" id="KW-1185">Reference proteome</keyword>
<sequence length="301" mass="31685">MPRETRSGHGHRWLSAALAVAVAVALAMPAGLVAEEVRPALMTGMADGELSRLRPDAALWLELDTGERALGLFHPEQEVPAQGALVVLADVGENAASEAADGLARQLAKRGWASLVLGLPAPDRALQQSLEAPAEKEPAAEAGATADSSVMIDVMASPEAESPEQRYRARVLETLELAVTELSGRGYQRPALVGIGRASNHLVAASQAVPDAQALIWVAPEFYPQDAVTLANQLTAQSELAILELYSARNGGAADSRQRRAEALRAGFEGLDRQPVALQRPVSGHASGALAGRIAAWLENR</sequence>
<proteinExistence type="predicted"/>
<dbReference type="RefSeq" id="WP_322855103.1">
    <property type="nucleotide sequence ID" value="NZ_JAYDCJ010000003.1"/>
</dbReference>
<dbReference type="Proteomes" id="UP001305746">
    <property type="component" value="Unassembled WGS sequence"/>
</dbReference>
<dbReference type="EMBL" id="JAYDCJ010000003">
    <property type="protein sequence ID" value="MEA1080609.1"/>
    <property type="molecule type" value="Genomic_DNA"/>
</dbReference>
<gene>
    <name evidence="1" type="ORF">U5822_08000</name>
</gene>
<comment type="caution">
    <text evidence="1">The sequence shown here is derived from an EMBL/GenBank/DDBJ whole genome shotgun (WGS) entry which is preliminary data.</text>
</comment>
<protein>
    <submittedName>
        <fullName evidence="1">DUF3530 family protein</fullName>
    </submittedName>
</protein>
<evidence type="ECO:0000313" key="2">
    <source>
        <dbReference type="Proteomes" id="UP001305746"/>
    </source>
</evidence>
<name>A0ABU5NXV5_9GAMM</name>
<dbReference type="InterPro" id="IPR022529">
    <property type="entry name" value="DUF3530"/>
</dbReference>
<accession>A0ABU5NXV5</accession>
<organism evidence="1 2">
    <name type="scientific">Marinobacter qingdaonensis</name>
    <dbReference type="NCBI Taxonomy" id="3108486"/>
    <lineage>
        <taxon>Bacteria</taxon>
        <taxon>Pseudomonadati</taxon>
        <taxon>Pseudomonadota</taxon>
        <taxon>Gammaproteobacteria</taxon>
        <taxon>Pseudomonadales</taxon>
        <taxon>Marinobacteraceae</taxon>
        <taxon>Marinobacter</taxon>
    </lineage>
</organism>
<reference evidence="1 2" key="1">
    <citation type="submission" date="2023-12" db="EMBL/GenBank/DDBJ databases">
        <title>Marinobacter qingdaonensis sp. nov., isolated from the intertidal sediment of Qingdao, PR China.</title>
        <authorList>
            <person name="Li Y."/>
        </authorList>
    </citation>
    <scope>NUCLEOTIDE SEQUENCE [LARGE SCALE GENOMIC DNA]</scope>
    <source>
        <strain evidence="1 2">ASW11-75</strain>
    </source>
</reference>
<dbReference type="Pfam" id="PF12048">
    <property type="entry name" value="DUF3530"/>
    <property type="match status" value="1"/>
</dbReference>